<organism evidence="9 10">
    <name type="scientific">Paenibacillus baekrokdamisoli</name>
    <dbReference type="NCBI Taxonomy" id="1712516"/>
    <lineage>
        <taxon>Bacteria</taxon>
        <taxon>Bacillati</taxon>
        <taxon>Bacillota</taxon>
        <taxon>Bacilli</taxon>
        <taxon>Bacillales</taxon>
        <taxon>Paenibacillaceae</taxon>
        <taxon>Paenibacillus</taxon>
    </lineage>
</organism>
<keyword evidence="3" id="KW-0645">Protease</keyword>
<dbReference type="KEGG" id="pbk:Back11_61420"/>
<feature type="active site" description="Proton donor/acceptor" evidence="7">
    <location>
        <position position="308"/>
    </location>
</feature>
<protein>
    <recommendedName>
        <fullName evidence="8">Peptidase M14 domain-containing protein</fullName>
    </recommendedName>
</protein>
<dbReference type="SUPFAM" id="SSF53187">
    <property type="entry name" value="Zn-dependent exopeptidases"/>
    <property type="match status" value="1"/>
</dbReference>
<proteinExistence type="inferred from homology"/>
<evidence type="ECO:0000256" key="5">
    <source>
        <dbReference type="ARBA" id="ARBA00022833"/>
    </source>
</evidence>
<accession>A0A3G9J0S7</accession>
<keyword evidence="6" id="KW-0482">Metalloprotease</keyword>
<dbReference type="GO" id="GO:0004181">
    <property type="term" value="F:metallocarboxypeptidase activity"/>
    <property type="evidence" value="ECO:0007669"/>
    <property type="project" value="InterPro"/>
</dbReference>
<dbReference type="AlphaFoldDB" id="A0A3G9J0S7"/>
<feature type="domain" description="Peptidase M14" evidence="8">
    <location>
        <begin position="44"/>
        <end position="337"/>
    </location>
</feature>
<dbReference type="GO" id="GO:0005615">
    <property type="term" value="C:extracellular space"/>
    <property type="evidence" value="ECO:0007669"/>
    <property type="project" value="TreeGrafter"/>
</dbReference>
<dbReference type="PANTHER" id="PTHR11705">
    <property type="entry name" value="PROTEASE FAMILY M14 CARBOXYPEPTIDASE A,B"/>
    <property type="match status" value="1"/>
</dbReference>
<dbReference type="InterPro" id="IPR000834">
    <property type="entry name" value="Peptidase_M14"/>
</dbReference>
<dbReference type="Proteomes" id="UP000275368">
    <property type="component" value="Chromosome"/>
</dbReference>
<gene>
    <name evidence="9" type="ORF">Back11_61420</name>
</gene>
<reference evidence="9 10" key="1">
    <citation type="submission" date="2018-11" db="EMBL/GenBank/DDBJ databases">
        <title>Complete genome sequence of Paenibacillus baekrokdamisoli strain KCTC 33723.</title>
        <authorList>
            <person name="Kang S.W."/>
            <person name="Lee K.C."/>
            <person name="Kim K.K."/>
            <person name="Kim J.S."/>
            <person name="Kim D.S."/>
            <person name="Ko S.H."/>
            <person name="Yang S.H."/>
            <person name="Lee J.S."/>
        </authorList>
    </citation>
    <scope>NUCLEOTIDE SEQUENCE [LARGE SCALE GENOMIC DNA]</scope>
    <source>
        <strain evidence="9 10">KCTC 33723</strain>
    </source>
</reference>
<dbReference type="SMART" id="SM00631">
    <property type="entry name" value="Zn_pept"/>
    <property type="match status" value="1"/>
</dbReference>
<comment type="similarity">
    <text evidence="2 7">Belongs to the peptidase M14 family.</text>
</comment>
<sequence length="494" mass="55018">MSFHRSIHLVFTSVLFMSSLFFVLNKPVSAQTAQPLQPIINPQQVYTYATTTRDLKALAARYSDFIQLSSAGKSEYGRELWTADIGKGSAVILLLGSHHAREWITTINSMMLMEQMAQQYEQGASVFGGYRARDLLDRVTFRIVPMVNPDGVTLQQLGLSAFPAAVHPSLIQMNSGSSNFKRWKANGKGIDLNRSYPAGWSDIHNPGNAPYYMNYKGLQPLQAKEAKAMYDLTLSTKPEIAVAYHSSGEILYWNFKTKPQFFARDQAIANAYASLTSYQLVQPKPHPSGGGFTDWFITQFERPGLTPELGRSAGETNVPLSEWNRIWGQQRNTVWLLAKEGYALWMKRQAASPLHVDIRVTAGEFGYMYPDLKSRIVTKVEPGRYTASRLKGDWIEIQTIKGIVWISARSIIKGPFDVLEQSTIAIDANTIAYVSPLAALPSPIILTDQTATIVERWQGWLLIQTNSGTYWIREPKAAVPPTSVTPEATTVGAA</sequence>
<dbReference type="GO" id="GO:0006508">
    <property type="term" value="P:proteolysis"/>
    <property type="evidence" value="ECO:0007669"/>
    <property type="project" value="UniProtKB-KW"/>
</dbReference>
<dbReference type="Pfam" id="PF00246">
    <property type="entry name" value="Peptidase_M14"/>
    <property type="match status" value="1"/>
</dbReference>
<evidence type="ECO:0000256" key="1">
    <source>
        <dbReference type="ARBA" id="ARBA00001947"/>
    </source>
</evidence>
<dbReference type="RefSeq" id="WP_125665232.1">
    <property type="nucleotide sequence ID" value="NZ_AP019308.1"/>
</dbReference>
<dbReference type="PROSITE" id="PS52035">
    <property type="entry name" value="PEPTIDASE_M14"/>
    <property type="match status" value="1"/>
</dbReference>
<evidence type="ECO:0000256" key="2">
    <source>
        <dbReference type="ARBA" id="ARBA00005988"/>
    </source>
</evidence>
<dbReference type="EMBL" id="AP019308">
    <property type="protein sequence ID" value="BBH24797.1"/>
    <property type="molecule type" value="Genomic_DNA"/>
</dbReference>
<keyword evidence="10" id="KW-1185">Reference proteome</keyword>
<evidence type="ECO:0000256" key="4">
    <source>
        <dbReference type="ARBA" id="ARBA00022801"/>
    </source>
</evidence>
<keyword evidence="4" id="KW-0378">Hydrolase</keyword>
<dbReference type="GO" id="GO:0008270">
    <property type="term" value="F:zinc ion binding"/>
    <property type="evidence" value="ECO:0007669"/>
    <property type="project" value="InterPro"/>
</dbReference>
<name>A0A3G9J0S7_9BACL</name>
<evidence type="ECO:0000313" key="10">
    <source>
        <dbReference type="Proteomes" id="UP000275368"/>
    </source>
</evidence>
<dbReference type="Gene3D" id="3.40.630.10">
    <property type="entry name" value="Zn peptidases"/>
    <property type="match status" value="1"/>
</dbReference>
<dbReference type="PANTHER" id="PTHR11705:SF143">
    <property type="entry name" value="SLL0236 PROTEIN"/>
    <property type="match status" value="1"/>
</dbReference>
<evidence type="ECO:0000256" key="3">
    <source>
        <dbReference type="ARBA" id="ARBA00022670"/>
    </source>
</evidence>
<keyword evidence="5" id="KW-0862">Zinc</keyword>
<dbReference type="OrthoDB" id="9802862at2"/>
<evidence type="ECO:0000256" key="6">
    <source>
        <dbReference type="ARBA" id="ARBA00023049"/>
    </source>
</evidence>
<evidence type="ECO:0000313" key="9">
    <source>
        <dbReference type="EMBL" id="BBH24797.1"/>
    </source>
</evidence>
<evidence type="ECO:0000256" key="7">
    <source>
        <dbReference type="PROSITE-ProRule" id="PRU01379"/>
    </source>
</evidence>
<comment type="cofactor">
    <cofactor evidence="1">
        <name>Zn(2+)</name>
        <dbReference type="ChEBI" id="CHEBI:29105"/>
    </cofactor>
</comment>
<evidence type="ECO:0000259" key="8">
    <source>
        <dbReference type="PROSITE" id="PS52035"/>
    </source>
</evidence>